<feature type="region of interest" description="Disordered" evidence="1">
    <location>
        <begin position="170"/>
        <end position="198"/>
    </location>
</feature>
<name>A0A871R3C2_DEKBR</name>
<dbReference type="AlphaFoldDB" id="A0A871R3C2"/>
<feature type="compositionally biased region" description="Basic and acidic residues" evidence="1">
    <location>
        <begin position="1"/>
        <end position="17"/>
    </location>
</feature>
<protein>
    <recommendedName>
        <fullName evidence="4">Biogenesis of lysosome-related organelles complex 1 subunit KXD1</fullName>
    </recommendedName>
</protein>
<evidence type="ECO:0008006" key="4">
    <source>
        <dbReference type="Google" id="ProtNLM"/>
    </source>
</evidence>
<dbReference type="EMBL" id="CP063135">
    <property type="protein sequence ID" value="QOU20329.1"/>
    <property type="molecule type" value="Genomic_DNA"/>
</dbReference>
<dbReference type="KEGG" id="bbrx:BRETT_004984"/>
<evidence type="ECO:0000256" key="1">
    <source>
        <dbReference type="SAM" id="MobiDB-lite"/>
    </source>
</evidence>
<dbReference type="OrthoDB" id="10289097at2759"/>
<feature type="region of interest" description="Disordered" evidence="1">
    <location>
        <begin position="1"/>
        <end position="43"/>
    </location>
</feature>
<proteinExistence type="predicted"/>
<evidence type="ECO:0000313" key="2">
    <source>
        <dbReference type="EMBL" id="QOU20329.1"/>
    </source>
</evidence>
<reference evidence="2" key="2">
    <citation type="journal article" name="BMC Genomics">
        <title>New genome assemblies reveal patterns of domestication and adaptation across Brettanomyces (Dekkera) species.</title>
        <authorList>
            <person name="Roach M.J."/>
            <person name="Borneman A.R."/>
        </authorList>
    </citation>
    <scope>NUCLEOTIDE SEQUENCE</scope>
    <source>
        <strain evidence="2">UCD 2041</strain>
    </source>
</reference>
<accession>A0A871R3C2</accession>
<organism evidence="2 3">
    <name type="scientific">Dekkera bruxellensis</name>
    <name type="common">Brettanomyces custersii</name>
    <dbReference type="NCBI Taxonomy" id="5007"/>
    <lineage>
        <taxon>Eukaryota</taxon>
        <taxon>Fungi</taxon>
        <taxon>Dikarya</taxon>
        <taxon>Ascomycota</taxon>
        <taxon>Saccharomycotina</taxon>
        <taxon>Pichiomycetes</taxon>
        <taxon>Pichiales</taxon>
        <taxon>Pichiaceae</taxon>
        <taxon>Brettanomyces</taxon>
    </lineage>
</organism>
<dbReference type="RefSeq" id="XP_041136822.1">
    <property type="nucleotide sequence ID" value="XM_041283470.1"/>
</dbReference>
<gene>
    <name evidence="2" type="ORF">BRETT_004984</name>
</gene>
<sequence length="198" mass="22202">MDFSQEVERDSKAHLFPDEDSASGTETSAEEDEMNTTALTENTSQNISVNTSIIKKRDTLASVPGESVNLDSSYDRQQLIMWASELELEFREFRNKSAEIKSAISNATTRINRTSREVAKKMEIINKKIAYIERFYPTEGVKRTTGQISEEAISSLNKTIKSLESKIDGLVKGDSPEDETNPAKRTRSGFCYDKTSPV</sequence>
<evidence type="ECO:0000313" key="3">
    <source>
        <dbReference type="Proteomes" id="UP000663131"/>
    </source>
</evidence>
<dbReference type="Proteomes" id="UP000663131">
    <property type="component" value="Chromosome 7"/>
</dbReference>
<dbReference type="GeneID" id="64576907"/>
<reference evidence="2" key="1">
    <citation type="submission" date="2020-10" db="EMBL/GenBank/DDBJ databases">
        <authorList>
            <person name="Palmer J.M."/>
        </authorList>
    </citation>
    <scope>NUCLEOTIDE SEQUENCE</scope>
    <source>
        <strain evidence="2">UCD 2041</strain>
    </source>
</reference>